<comment type="caution">
    <text evidence="1">The sequence shown here is derived from an EMBL/GenBank/DDBJ whole genome shotgun (WGS) entry which is preliminary data.</text>
</comment>
<protein>
    <submittedName>
        <fullName evidence="1">Uncharacterized protein</fullName>
    </submittedName>
</protein>
<dbReference type="AlphaFoldDB" id="A0A8T0QBX6"/>
<reference evidence="1" key="1">
    <citation type="submission" date="2020-05" db="EMBL/GenBank/DDBJ databases">
        <title>WGS assembly of Panicum virgatum.</title>
        <authorList>
            <person name="Lovell J.T."/>
            <person name="Jenkins J."/>
            <person name="Shu S."/>
            <person name="Juenger T.E."/>
            <person name="Schmutz J."/>
        </authorList>
    </citation>
    <scope>NUCLEOTIDE SEQUENCE</scope>
    <source>
        <strain evidence="1">AP13</strain>
    </source>
</reference>
<dbReference type="Proteomes" id="UP000823388">
    <property type="component" value="Chromosome 7K"/>
</dbReference>
<keyword evidence="2" id="KW-1185">Reference proteome</keyword>
<dbReference type="EMBL" id="CM029049">
    <property type="protein sequence ID" value="KAG2570906.1"/>
    <property type="molecule type" value="Genomic_DNA"/>
</dbReference>
<proteinExistence type="predicted"/>
<organism evidence="1 2">
    <name type="scientific">Panicum virgatum</name>
    <name type="common">Blackwell switchgrass</name>
    <dbReference type="NCBI Taxonomy" id="38727"/>
    <lineage>
        <taxon>Eukaryota</taxon>
        <taxon>Viridiplantae</taxon>
        <taxon>Streptophyta</taxon>
        <taxon>Embryophyta</taxon>
        <taxon>Tracheophyta</taxon>
        <taxon>Spermatophyta</taxon>
        <taxon>Magnoliopsida</taxon>
        <taxon>Liliopsida</taxon>
        <taxon>Poales</taxon>
        <taxon>Poaceae</taxon>
        <taxon>PACMAD clade</taxon>
        <taxon>Panicoideae</taxon>
        <taxon>Panicodae</taxon>
        <taxon>Paniceae</taxon>
        <taxon>Panicinae</taxon>
        <taxon>Panicum</taxon>
        <taxon>Panicum sect. Hiantes</taxon>
    </lineage>
</organism>
<evidence type="ECO:0000313" key="2">
    <source>
        <dbReference type="Proteomes" id="UP000823388"/>
    </source>
</evidence>
<name>A0A8T0QBX6_PANVG</name>
<sequence length="139" mass="16328">MPSPTSRPQWHLRRGALGRRGRALWRLHRRAEQHPRRPQHLLSLLPSCPRPPWPSKILARSTQMTGSTCLMKCPKVYATDQRTQEIIFHYQNECPLPRGFISWGMSYMVIGEVTTFWCTEYQTETHNVMGIIENRLDRT</sequence>
<evidence type="ECO:0000313" key="1">
    <source>
        <dbReference type="EMBL" id="KAG2570905.1"/>
    </source>
</evidence>
<gene>
    <name evidence="1" type="ORF">PVAP13_7KG082700</name>
</gene>
<dbReference type="EMBL" id="CM029049">
    <property type="protein sequence ID" value="KAG2570905.1"/>
    <property type="molecule type" value="Genomic_DNA"/>
</dbReference>
<accession>A0A8T0QBX6</accession>